<feature type="region of interest" description="Disordered" evidence="1">
    <location>
        <begin position="43"/>
        <end position="97"/>
    </location>
</feature>
<dbReference type="Proteomes" id="UP001046870">
    <property type="component" value="Chromosome 19"/>
</dbReference>
<keyword evidence="2" id="KW-0732">Signal</keyword>
<evidence type="ECO:0000313" key="4">
    <source>
        <dbReference type="Proteomes" id="UP001046870"/>
    </source>
</evidence>
<evidence type="ECO:0000256" key="1">
    <source>
        <dbReference type="SAM" id="MobiDB-lite"/>
    </source>
</evidence>
<organism evidence="3 4">
    <name type="scientific">Megalops atlanticus</name>
    <name type="common">Tarpon</name>
    <name type="synonym">Clupea gigantea</name>
    <dbReference type="NCBI Taxonomy" id="7932"/>
    <lineage>
        <taxon>Eukaryota</taxon>
        <taxon>Metazoa</taxon>
        <taxon>Chordata</taxon>
        <taxon>Craniata</taxon>
        <taxon>Vertebrata</taxon>
        <taxon>Euteleostomi</taxon>
        <taxon>Actinopterygii</taxon>
        <taxon>Neopterygii</taxon>
        <taxon>Teleostei</taxon>
        <taxon>Elopiformes</taxon>
        <taxon>Megalopidae</taxon>
        <taxon>Megalops</taxon>
    </lineage>
</organism>
<evidence type="ECO:0000313" key="3">
    <source>
        <dbReference type="EMBL" id="KAG7459639.1"/>
    </source>
</evidence>
<feature type="compositionally biased region" description="Basic and acidic residues" evidence="1">
    <location>
        <begin position="57"/>
        <end position="77"/>
    </location>
</feature>
<proteinExistence type="predicted"/>
<dbReference type="EMBL" id="JAFDVH010000019">
    <property type="protein sequence ID" value="KAG7459639.1"/>
    <property type="molecule type" value="Genomic_DNA"/>
</dbReference>
<sequence>MLMLLLLLPAIICHMGVRGRPNPHLEAQREDRNAWVMNTYSNREEAIGEEGSEANVDTERDYEKIKEEDCGTEHVPENPKQPQDNEDSVADNISCKN</sequence>
<gene>
    <name evidence="3" type="ORF">MATL_G00212810</name>
</gene>
<feature type="chain" id="PRO_5038713342" evidence="2">
    <location>
        <begin position="20"/>
        <end position="97"/>
    </location>
</feature>
<accession>A0A9D3SXM8</accession>
<evidence type="ECO:0000256" key="2">
    <source>
        <dbReference type="SAM" id="SignalP"/>
    </source>
</evidence>
<comment type="caution">
    <text evidence="3">The sequence shown here is derived from an EMBL/GenBank/DDBJ whole genome shotgun (WGS) entry which is preliminary data.</text>
</comment>
<protein>
    <submittedName>
        <fullName evidence="3">Uncharacterized protein</fullName>
    </submittedName>
</protein>
<keyword evidence="4" id="KW-1185">Reference proteome</keyword>
<reference evidence="3" key="1">
    <citation type="submission" date="2021-01" db="EMBL/GenBank/DDBJ databases">
        <authorList>
            <person name="Zahm M."/>
            <person name="Roques C."/>
            <person name="Cabau C."/>
            <person name="Klopp C."/>
            <person name="Donnadieu C."/>
            <person name="Jouanno E."/>
            <person name="Lampietro C."/>
            <person name="Louis A."/>
            <person name="Herpin A."/>
            <person name="Echchiki A."/>
            <person name="Berthelot C."/>
            <person name="Parey E."/>
            <person name="Roest-Crollius H."/>
            <person name="Braasch I."/>
            <person name="Postlethwait J."/>
            <person name="Bobe J."/>
            <person name="Montfort J."/>
            <person name="Bouchez O."/>
            <person name="Begum T."/>
            <person name="Mejri S."/>
            <person name="Adams A."/>
            <person name="Chen W.-J."/>
            <person name="Guiguen Y."/>
        </authorList>
    </citation>
    <scope>NUCLEOTIDE SEQUENCE</scope>
    <source>
        <strain evidence="3">YG-15Mar2019-1</strain>
        <tissue evidence="3">Brain</tissue>
    </source>
</reference>
<dbReference type="AlphaFoldDB" id="A0A9D3SXM8"/>
<name>A0A9D3SXM8_MEGAT</name>
<feature type="signal peptide" evidence="2">
    <location>
        <begin position="1"/>
        <end position="19"/>
    </location>
</feature>